<evidence type="ECO:0000256" key="1">
    <source>
        <dbReference type="SAM" id="Phobius"/>
    </source>
</evidence>
<name>A0ABR7P7S0_9FIRM</name>
<organism evidence="2 3">
    <name type="scientific">Blautia stercoris</name>
    <dbReference type="NCBI Taxonomy" id="871664"/>
    <lineage>
        <taxon>Bacteria</taxon>
        <taxon>Bacillati</taxon>
        <taxon>Bacillota</taxon>
        <taxon>Clostridia</taxon>
        <taxon>Lachnospirales</taxon>
        <taxon>Lachnospiraceae</taxon>
        <taxon>Blautia</taxon>
    </lineage>
</organism>
<feature type="transmembrane region" description="Helical" evidence="1">
    <location>
        <begin position="7"/>
        <end position="25"/>
    </location>
</feature>
<dbReference type="Proteomes" id="UP000661649">
    <property type="component" value="Unassembled WGS sequence"/>
</dbReference>
<dbReference type="RefSeq" id="WP_187558136.1">
    <property type="nucleotide sequence ID" value="NZ_JACRTP010000001.1"/>
</dbReference>
<keyword evidence="1" id="KW-0812">Transmembrane</keyword>
<dbReference type="EMBL" id="JACRTP010000001">
    <property type="protein sequence ID" value="MBC8627425.1"/>
    <property type="molecule type" value="Genomic_DNA"/>
</dbReference>
<keyword evidence="3" id="KW-1185">Reference proteome</keyword>
<accession>A0ABR7P7S0</accession>
<dbReference type="Pfam" id="PF09581">
    <property type="entry name" value="Spore_III_AF"/>
    <property type="match status" value="1"/>
</dbReference>
<evidence type="ECO:0000313" key="2">
    <source>
        <dbReference type="EMBL" id="MBC8627425.1"/>
    </source>
</evidence>
<evidence type="ECO:0000313" key="3">
    <source>
        <dbReference type="Proteomes" id="UP000661649"/>
    </source>
</evidence>
<keyword evidence="1" id="KW-0472">Membrane</keyword>
<dbReference type="InterPro" id="IPR014245">
    <property type="entry name" value="Spore_III_AF"/>
</dbReference>
<gene>
    <name evidence="2" type="ORF">H8712_02080</name>
</gene>
<proteinExistence type="predicted"/>
<protein>
    <submittedName>
        <fullName evidence="2">Stage III sporulation protein AF</fullName>
    </submittedName>
</protein>
<sequence>MPERVCLWMQSVACYFIFQSALLHFLPEGSYKKYIQFYMGLLFIWVLIVTGGKLLGAEETMFEMPDMELQEETESQKEWEQKAYDAENRYWQEREEEVDKP</sequence>
<comment type="caution">
    <text evidence="2">The sequence shown here is derived from an EMBL/GenBank/DDBJ whole genome shotgun (WGS) entry which is preliminary data.</text>
</comment>
<keyword evidence="1" id="KW-1133">Transmembrane helix</keyword>
<feature type="transmembrane region" description="Helical" evidence="1">
    <location>
        <begin position="37"/>
        <end position="55"/>
    </location>
</feature>
<reference evidence="2 3" key="1">
    <citation type="submission" date="2020-08" db="EMBL/GenBank/DDBJ databases">
        <title>Genome public.</title>
        <authorList>
            <person name="Liu C."/>
            <person name="Sun Q."/>
        </authorList>
    </citation>
    <scope>NUCLEOTIDE SEQUENCE [LARGE SCALE GENOMIC DNA]</scope>
    <source>
        <strain evidence="2 3">3_YM_SP_D4_24.mj</strain>
    </source>
</reference>